<evidence type="ECO:0000313" key="3">
    <source>
        <dbReference type="Proteomes" id="UP000738359"/>
    </source>
</evidence>
<dbReference type="Proteomes" id="UP000738359">
    <property type="component" value="Unassembled WGS sequence"/>
</dbReference>
<feature type="compositionally biased region" description="Gly residues" evidence="1">
    <location>
        <begin position="190"/>
        <end position="200"/>
    </location>
</feature>
<feature type="compositionally biased region" description="Basic and acidic residues" evidence="1">
    <location>
        <begin position="206"/>
        <end position="238"/>
    </location>
</feature>
<dbReference type="AlphaFoldDB" id="A0A9P6M067"/>
<feature type="compositionally biased region" description="Basic and acidic residues" evidence="1">
    <location>
        <begin position="129"/>
        <end position="147"/>
    </location>
</feature>
<name>A0A9P6M067_MORAP</name>
<evidence type="ECO:0000256" key="1">
    <source>
        <dbReference type="SAM" id="MobiDB-lite"/>
    </source>
</evidence>
<dbReference type="OrthoDB" id="6077919at2759"/>
<accession>A0A9P6M067</accession>
<protein>
    <submittedName>
        <fullName evidence="2">Uncharacterized protein</fullName>
    </submittedName>
</protein>
<feature type="region of interest" description="Disordered" evidence="1">
    <location>
        <begin position="129"/>
        <end position="352"/>
    </location>
</feature>
<gene>
    <name evidence="2" type="ORF">BGZ70_009972</name>
</gene>
<comment type="caution">
    <text evidence="2">The sequence shown here is derived from an EMBL/GenBank/DDBJ whole genome shotgun (WGS) entry which is preliminary data.</text>
</comment>
<feature type="compositionally biased region" description="Basic and acidic residues" evidence="1">
    <location>
        <begin position="332"/>
        <end position="352"/>
    </location>
</feature>
<proteinExistence type="predicted"/>
<feature type="region of interest" description="Disordered" evidence="1">
    <location>
        <begin position="32"/>
        <end position="59"/>
    </location>
</feature>
<reference evidence="2" key="1">
    <citation type="journal article" date="2020" name="Fungal Divers.">
        <title>Resolving the Mortierellaceae phylogeny through synthesis of multi-gene phylogenetics and phylogenomics.</title>
        <authorList>
            <person name="Vandepol N."/>
            <person name="Liber J."/>
            <person name="Desiro A."/>
            <person name="Na H."/>
            <person name="Kennedy M."/>
            <person name="Barry K."/>
            <person name="Grigoriev I.V."/>
            <person name="Miller A.N."/>
            <person name="O'Donnell K."/>
            <person name="Stajich J.E."/>
            <person name="Bonito G."/>
        </authorList>
    </citation>
    <scope>NUCLEOTIDE SEQUENCE</scope>
    <source>
        <strain evidence="2">CK1249</strain>
    </source>
</reference>
<feature type="compositionally biased region" description="Acidic residues" evidence="1">
    <location>
        <begin position="239"/>
        <end position="275"/>
    </location>
</feature>
<feature type="compositionally biased region" description="Polar residues" evidence="1">
    <location>
        <begin position="316"/>
        <end position="330"/>
    </location>
</feature>
<keyword evidence="3" id="KW-1185">Reference proteome</keyword>
<feature type="compositionally biased region" description="Basic and acidic residues" evidence="1">
    <location>
        <begin position="155"/>
        <end position="188"/>
    </location>
</feature>
<sequence>MIKININSTGCSWTLEVGTGGGGQLSWTLASPMERSSRNDMSSAETRLEENGYRAQKQESMEIELPPGAVAVAAAAADFSTGVDTADYRSDCMELESLPSPVPQSDLGQPGYYTEQDIRKMYWQWRTQKEQEKRSNQRNQQGDRDDVSMGGAEEGYDRDGGGTDDALTKSQHEVRNLRDGPELRHSSQEGEGGGGGGGAPNKGKCRQVEKASRDEEDEMRRGRDSKEYETQEWDLAHEENEDDVDNGEEDGEGEDDEEEGDDGYDESEDGDDGEGFDNSSAGKPRAADWDDSKNTVARRTRTQTERKERLRRHSESSSATPSRAGTSSSGDGPRRTRAKDDKKHGCDECQKR</sequence>
<organism evidence="2 3">
    <name type="scientific">Mortierella alpina</name>
    <name type="common">Oleaginous fungus</name>
    <name type="synonym">Mortierella renispora</name>
    <dbReference type="NCBI Taxonomy" id="64518"/>
    <lineage>
        <taxon>Eukaryota</taxon>
        <taxon>Fungi</taxon>
        <taxon>Fungi incertae sedis</taxon>
        <taxon>Mucoromycota</taxon>
        <taxon>Mortierellomycotina</taxon>
        <taxon>Mortierellomycetes</taxon>
        <taxon>Mortierellales</taxon>
        <taxon>Mortierellaceae</taxon>
        <taxon>Mortierella</taxon>
    </lineage>
</organism>
<dbReference type="EMBL" id="JAAAHY010000853">
    <property type="protein sequence ID" value="KAF9956301.1"/>
    <property type="molecule type" value="Genomic_DNA"/>
</dbReference>
<feature type="compositionally biased region" description="Basic and acidic residues" evidence="1">
    <location>
        <begin position="46"/>
        <end position="59"/>
    </location>
</feature>
<evidence type="ECO:0000313" key="2">
    <source>
        <dbReference type="EMBL" id="KAF9956301.1"/>
    </source>
</evidence>